<keyword evidence="2" id="KW-0479">Metal-binding</keyword>
<sequence>MSSQRQLPAASGTVEIVLLDGGGFRTTEDWRLHEGGHSRPFFLYDWCFFIQHKASGRKILWDLGISKDRSLYTPSVLANQWVGANPVGPRIPLTEQLKAIGHDPAEIDTVIFSHAHWDHCRPLRSEFPNASALFGPGTIPYCRPGHIQNLEPTMASQWDSRFFSDDENVRTESCSELDGHWAPWGPFDAAMDYFGDCSFWIIQAPGHMPGNLAACVRHPSGEHILLGSDCCHSRAIFDGRSQIAVSGPDSTKLCLHLDLDAALETIEKLREAVNSYGMHLALAHDPEFIREVY</sequence>
<dbReference type="SMART" id="SM00849">
    <property type="entry name" value="Lactamase_B"/>
    <property type="match status" value="1"/>
</dbReference>
<feature type="domain" description="Metallo-beta-lactamase" evidence="5">
    <location>
        <begin position="44"/>
        <end position="284"/>
    </location>
</feature>
<evidence type="ECO:0000313" key="6">
    <source>
        <dbReference type="EMBL" id="KAL1887241.1"/>
    </source>
</evidence>
<dbReference type="Gene3D" id="3.60.15.10">
    <property type="entry name" value="Ribonuclease Z/Hydroxyacylglutathione hydrolase-like"/>
    <property type="match status" value="1"/>
</dbReference>
<dbReference type="CDD" id="cd07730">
    <property type="entry name" value="metallo-hydrolase-like_MBL-fold"/>
    <property type="match status" value="1"/>
</dbReference>
<dbReference type="EMBL" id="JAWCUI010000133">
    <property type="protein sequence ID" value="KAL1887241.1"/>
    <property type="molecule type" value="Genomic_DNA"/>
</dbReference>
<dbReference type="Pfam" id="PF00753">
    <property type="entry name" value="Lactamase_B"/>
    <property type="match status" value="1"/>
</dbReference>
<dbReference type="InterPro" id="IPR001279">
    <property type="entry name" value="Metallo-B-lactamas"/>
</dbReference>
<evidence type="ECO:0000256" key="1">
    <source>
        <dbReference type="ARBA" id="ARBA00007749"/>
    </source>
</evidence>
<comment type="caution">
    <text evidence="6">The sequence shown here is derived from an EMBL/GenBank/DDBJ whole genome shotgun (WGS) entry which is preliminary data.</text>
</comment>
<proteinExistence type="inferred from homology"/>
<dbReference type="PANTHER" id="PTHR42978">
    <property type="entry name" value="QUORUM-QUENCHING LACTONASE YTNP-RELATED-RELATED"/>
    <property type="match status" value="1"/>
</dbReference>
<evidence type="ECO:0000259" key="5">
    <source>
        <dbReference type="SMART" id="SM00849"/>
    </source>
</evidence>
<evidence type="ECO:0000256" key="4">
    <source>
        <dbReference type="ARBA" id="ARBA00022833"/>
    </source>
</evidence>
<keyword evidence="3" id="KW-0378">Hydrolase</keyword>
<evidence type="ECO:0000313" key="7">
    <source>
        <dbReference type="Proteomes" id="UP001583186"/>
    </source>
</evidence>
<dbReference type="SUPFAM" id="SSF56281">
    <property type="entry name" value="Metallo-hydrolase/oxidoreductase"/>
    <property type="match status" value="1"/>
</dbReference>
<reference evidence="6 7" key="1">
    <citation type="journal article" date="2024" name="IMA Fungus">
        <title>IMA Genome - F19 : A genome assembly and annotation guide to empower mycologists, including annotated draft genome sequences of Ceratocystis pirilliformis, Diaporthe australafricana, Fusarium ophioides, Paecilomyces lecythidis, and Sporothrix stenoceras.</title>
        <authorList>
            <person name="Aylward J."/>
            <person name="Wilson A.M."/>
            <person name="Visagie C.M."/>
            <person name="Spraker J."/>
            <person name="Barnes I."/>
            <person name="Buitendag C."/>
            <person name="Ceriani C."/>
            <person name="Del Mar Angel L."/>
            <person name="du Plessis D."/>
            <person name="Fuchs T."/>
            <person name="Gasser K."/>
            <person name="Kramer D."/>
            <person name="Li W."/>
            <person name="Munsamy K."/>
            <person name="Piso A."/>
            <person name="Price J.L."/>
            <person name="Sonnekus B."/>
            <person name="Thomas C."/>
            <person name="van der Nest A."/>
            <person name="van Dijk A."/>
            <person name="van Heerden A."/>
            <person name="van Vuuren N."/>
            <person name="Yilmaz N."/>
            <person name="Duong T.A."/>
            <person name="van der Merwe N.A."/>
            <person name="Wingfield M.J."/>
            <person name="Wingfield B.D."/>
        </authorList>
    </citation>
    <scope>NUCLEOTIDE SEQUENCE [LARGE SCALE GENOMIC DNA]</scope>
    <source>
        <strain evidence="6 7">CMW 5346</strain>
    </source>
</reference>
<gene>
    <name evidence="6" type="ORF">Sste5346_010336</name>
</gene>
<comment type="similarity">
    <text evidence="1">Belongs to the metallo-beta-lactamase superfamily.</text>
</comment>
<evidence type="ECO:0000256" key="2">
    <source>
        <dbReference type="ARBA" id="ARBA00022723"/>
    </source>
</evidence>
<keyword evidence="4" id="KW-0862">Zinc</keyword>
<keyword evidence="7" id="KW-1185">Reference proteome</keyword>
<organism evidence="6 7">
    <name type="scientific">Sporothrix stenoceras</name>
    <dbReference type="NCBI Taxonomy" id="5173"/>
    <lineage>
        <taxon>Eukaryota</taxon>
        <taxon>Fungi</taxon>
        <taxon>Dikarya</taxon>
        <taxon>Ascomycota</taxon>
        <taxon>Pezizomycotina</taxon>
        <taxon>Sordariomycetes</taxon>
        <taxon>Sordariomycetidae</taxon>
        <taxon>Ophiostomatales</taxon>
        <taxon>Ophiostomataceae</taxon>
        <taxon>Sporothrix</taxon>
    </lineage>
</organism>
<dbReference type="Proteomes" id="UP001583186">
    <property type="component" value="Unassembled WGS sequence"/>
</dbReference>
<dbReference type="InterPro" id="IPR036866">
    <property type="entry name" value="RibonucZ/Hydroxyglut_hydro"/>
</dbReference>
<dbReference type="PANTHER" id="PTHR42978:SF4">
    <property type="entry name" value="METALLO-BETA-LACTAMASE DOMAIN-CONTAINING PROTEIN"/>
    <property type="match status" value="1"/>
</dbReference>
<protein>
    <recommendedName>
        <fullName evidence="5">Metallo-beta-lactamase domain-containing protein</fullName>
    </recommendedName>
</protein>
<evidence type="ECO:0000256" key="3">
    <source>
        <dbReference type="ARBA" id="ARBA00022801"/>
    </source>
</evidence>
<name>A0ABR3YG00_9PEZI</name>
<dbReference type="InterPro" id="IPR051013">
    <property type="entry name" value="MBL_superfamily_lactonases"/>
</dbReference>
<accession>A0ABR3YG00</accession>